<keyword evidence="1" id="KW-0804">Transcription</keyword>
<dbReference type="STRING" id="27342.A0A0H2RYX5"/>
<keyword evidence="1" id="KW-0010">Activator</keyword>
<proteinExistence type="inferred from homology"/>
<dbReference type="GO" id="GO:0003713">
    <property type="term" value="F:transcription coactivator activity"/>
    <property type="evidence" value="ECO:0007669"/>
    <property type="project" value="UniProtKB-UniRule"/>
</dbReference>
<dbReference type="Pfam" id="PF10163">
    <property type="entry name" value="EnY2"/>
    <property type="match status" value="1"/>
</dbReference>
<keyword evidence="1" id="KW-0813">Transport</keyword>
<evidence type="ECO:0000313" key="3">
    <source>
        <dbReference type="Proteomes" id="UP000053477"/>
    </source>
</evidence>
<comment type="subunit">
    <text evidence="1">Component of the nuclear pore complex (NPC)-associated TREX-2 complex (transcription and export complex 2), composed of at least SUS1, SAC3, THP1, SEM1, and CDC31. TREX-2 contains 2 SUS1 chains. The TREX-2 complex interacts with the nucleoporin NUP1. Component of the 1.8 MDa SAGA transcription coactivator-HAT complex. SAGA is built of 5 distinct domains with specialized functions. Within the SAGA complex, SUS1, SGF11, SGF73 and UBP8 form an additional subcomplex of SAGA called the DUB module (deubiquitination module). Interacts directly with THP1, SAC3, SGF11, and with the RNA polymerase II.</text>
</comment>
<dbReference type="InParanoid" id="A0A0H2RYX5"/>
<dbReference type="GO" id="GO:0006406">
    <property type="term" value="P:mRNA export from nucleus"/>
    <property type="evidence" value="ECO:0007669"/>
    <property type="project" value="UniProtKB-UniRule"/>
</dbReference>
<dbReference type="PANTHER" id="PTHR12514">
    <property type="entry name" value="ENHANCER OF YELLOW 2 TRANSCRIPTION FACTOR"/>
    <property type="match status" value="1"/>
</dbReference>
<keyword evidence="1" id="KW-0963">Cytoplasm</keyword>
<dbReference type="HAMAP" id="MF_03046">
    <property type="entry name" value="ENY2_Sus1"/>
    <property type="match status" value="1"/>
</dbReference>
<dbReference type="GO" id="GO:0070390">
    <property type="term" value="C:transcription export complex 2"/>
    <property type="evidence" value="ECO:0007669"/>
    <property type="project" value="UniProtKB-UniRule"/>
</dbReference>
<keyword evidence="1" id="KW-0811">Translocation</keyword>
<dbReference type="AlphaFoldDB" id="A0A0H2RYX5"/>
<comment type="subcellular location">
    <subcellularLocation>
        <location evidence="1">Nucleus</location>
        <location evidence="1">Nucleoplasm</location>
    </subcellularLocation>
    <subcellularLocation>
        <location evidence="1">Cytoplasm</location>
        <location evidence="1">P-body</location>
    </subcellularLocation>
</comment>
<keyword evidence="1" id="KW-0509">mRNA transport</keyword>
<organism evidence="2 3">
    <name type="scientific">Schizopora paradoxa</name>
    <dbReference type="NCBI Taxonomy" id="27342"/>
    <lineage>
        <taxon>Eukaryota</taxon>
        <taxon>Fungi</taxon>
        <taxon>Dikarya</taxon>
        <taxon>Basidiomycota</taxon>
        <taxon>Agaricomycotina</taxon>
        <taxon>Agaricomycetes</taxon>
        <taxon>Hymenochaetales</taxon>
        <taxon>Schizoporaceae</taxon>
        <taxon>Schizopora</taxon>
    </lineage>
</organism>
<name>A0A0H2RYX5_9AGAM</name>
<dbReference type="EMBL" id="KQ085911">
    <property type="protein sequence ID" value="KLO16832.1"/>
    <property type="molecule type" value="Genomic_DNA"/>
</dbReference>
<sequence length="92" mass="10554">MAADSHYSQILRRLVESDEWEAIFGPLAAKLNEVGWVDELKHTAKERAREMPTVHFQTLLAELEAKGQESVPAAVKQETMQLIRTFLDKQFE</sequence>
<dbReference type="Proteomes" id="UP000053477">
    <property type="component" value="Unassembled WGS sequence"/>
</dbReference>
<dbReference type="GO" id="GO:0006368">
    <property type="term" value="P:transcription elongation by RNA polymerase II"/>
    <property type="evidence" value="ECO:0007669"/>
    <property type="project" value="UniProtKB-UniRule"/>
</dbReference>
<dbReference type="GO" id="GO:0000124">
    <property type="term" value="C:SAGA complex"/>
    <property type="evidence" value="ECO:0007669"/>
    <property type="project" value="UniProtKB-UniRule"/>
</dbReference>
<dbReference type="GO" id="GO:0005654">
    <property type="term" value="C:nucleoplasm"/>
    <property type="evidence" value="ECO:0007669"/>
    <property type="project" value="UniProtKB-SubCell"/>
</dbReference>
<dbReference type="GO" id="GO:0071819">
    <property type="term" value="C:DUBm complex"/>
    <property type="evidence" value="ECO:0007669"/>
    <property type="project" value="UniProtKB-UniRule"/>
</dbReference>
<protein>
    <recommendedName>
        <fullName evidence="1">Transcription and mRNA export factor SUS1</fullName>
    </recommendedName>
</protein>
<keyword evidence="1" id="KW-0653">Protein transport</keyword>
<dbReference type="GO" id="GO:0015031">
    <property type="term" value="P:protein transport"/>
    <property type="evidence" value="ECO:0007669"/>
    <property type="project" value="UniProtKB-KW"/>
</dbReference>
<evidence type="ECO:0000256" key="1">
    <source>
        <dbReference type="HAMAP-Rule" id="MF_03046"/>
    </source>
</evidence>
<dbReference type="InterPro" id="IPR038212">
    <property type="entry name" value="TF_EnY2_sf"/>
</dbReference>
<accession>A0A0H2RYX5</accession>
<keyword evidence="3" id="KW-1185">Reference proteome</keyword>
<comment type="function">
    <text evidence="1">Involved in mRNA export coupled transcription activation by association with both the TREX-2 and the SAGA complexes. At the promoters, SAGA is required for recruitment of the basal transcription machinery. It influences RNA polymerase II transcriptional activity through different activities such as TBP interaction and promoter selectivity, interaction with transcription activators, and chromatin modification through histone acetylation and deubiquitination. Within the SAGA complex, participates to a subcomplex required for deubiquitination of H2B and for the maintenance of steady-state H3 methylation levels. The TREX-2 complex functions in docking export-competent ribonucleoprotein particles (mRNPs) to the nuclear entrance of the nuclear pore complex (nuclear basket). TREX-2 participates in mRNA export and accurate chromatin positioning in the nucleus by tethering genes to the nuclear periphery. May also be involved in cytoplasmic mRNA decay by interaction with components of P-bodies.</text>
</comment>
<dbReference type="InterPro" id="IPR018783">
    <property type="entry name" value="TF_ENY2"/>
</dbReference>
<keyword evidence="1" id="KW-0539">Nucleus</keyword>
<dbReference type="OrthoDB" id="6221744at2759"/>
<reference evidence="2 3" key="1">
    <citation type="submission" date="2015-04" db="EMBL/GenBank/DDBJ databases">
        <title>Complete genome sequence of Schizopora paradoxa KUC8140, a cosmopolitan wood degrader in East Asia.</title>
        <authorList>
            <consortium name="DOE Joint Genome Institute"/>
            <person name="Min B."/>
            <person name="Park H."/>
            <person name="Jang Y."/>
            <person name="Kim J.-J."/>
            <person name="Kim K.H."/>
            <person name="Pangilinan J."/>
            <person name="Lipzen A."/>
            <person name="Riley R."/>
            <person name="Grigoriev I.V."/>
            <person name="Spatafora J.W."/>
            <person name="Choi I.-G."/>
        </authorList>
    </citation>
    <scope>NUCLEOTIDE SEQUENCE [LARGE SCALE GENOMIC DNA]</scope>
    <source>
        <strain evidence="2 3">KUC8140</strain>
    </source>
</reference>
<gene>
    <name evidence="1" type="primary">SUS1</name>
    <name evidence="2" type="ORF">SCHPADRAFT_822530</name>
</gene>
<evidence type="ECO:0000313" key="2">
    <source>
        <dbReference type="EMBL" id="KLO16832.1"/>
    </source>
</evidence>
<dbReference type="Gene3D" id="1.10.246.140">
    <property type="match status" value="1"/>
</dbReference>
<comment type="similarity">
    <text evidence="1">Belongs to the ENY2 family.</text>
</comment>
<keyword evidence="1" id="KW-0805">Transcription regulation</keyword>
<keyword evidence="1" id="KW-0156">Chromatin regulator</keyword>
<dbReference type="GO" id="GO:0000932">
    <property type="term" value="C:P-body"/>
    <property type="evidence" value="ECO:0007669"/>
    <property type="project" value="UniProtKB-SubCell"/>
</dbReference>
<dbReference type="GO" id="GO:0005643">
    <property type="term" value="C:nuclear pore"/>
    <property type="evidence" value="ECO:0007669"/>
    <property type="project" value="UniProtKB-UniRule"/>
</dbReference>
<dbReference type="GO" id="GO:0006325">
    <property type="term" value="P:chromatin organization"/>
    <property type="evidence" value="ECO:0007669"/>
    <property type="project" value="UniProtKB-KW"/>
</dbReference>